<evidence type="ECO:0000313" key="8">
    <source>
        <dbReference type="Proteomes" id="UP000623608"/>
    </source>
</evidence>
<protein>
    <recommendedName>
        <fullName evidence="6">OmpR/PhoB-type domain-containing protein</fullName>
    </recommendedName>
</protein>
<dbReference type="GO" id="GO:0003677">
    <property type="term" value="F:DNA binding"/>
    <property type="evidence" value="ECO:0007669"/>
    <property type="project" value="UniProtKB-UniRule"/>
</dbReference>
<dbReference type="Gene3D" id="1.25.40.10">
    <property type="entry name" value="Tetratricopeptide repeat domain"/>
    <property type="match status" value="2"/>
</dbReference>
<feature type="domain" description="OmpR/PhoB-type" evidence="6">
    <location>
        <begin position="1"/>
        <end position="104"/>
    </location>
</feature>
<keyword evidence="2" id="KW-0547">Nucleotide-binding</keyword>
<name>A0A919TVP9_9ACTN</name>
<evidence type="ECO:0000256" key="3">
    <source>
        <dbReference type="ARBA" id="ARBA00022840"/>
    </source>
</evidence>
<dbReference type="Proteomes" id="UP000623608">
    <property type="component" value="Unassembled WGS sequence"/>
</dbReference>
<evidence type="ECO:0000313" key="7">
    <source>
        <dbReference type="EMBL" id="GIF23569.1"/>
    </source>
</evidence>
<dbReference type="SUPFAM" id="SSF52540">
    <property type="entry name" value="P-loop containing nucleoside triphosphate hydrolases"/>
    <property type="match status" value="1"/>
</dbReference>
<feature type="DNA-binding region" description="OmpR/PhoB-type" evidence="5">
    <location>
        <begin position="1"/>
        <end position="104"/>
    </location>
</feature>
<dbReference type="InterPro" id="IPR005158">
    <property type="entry name" value="BTAD"/>
</dbReference>
<dbReference type="PROSITE" id="PS51755">
    <property type="entry name" value="OMPR_PHOB"/>
    <property type="match status" value="1"/>
</dbReference>
<dbReference type="InterPro" id="IPR016032">
    <property type="entry name" value="Sig_transdc_resp-reg_C-effctor"/>
</dbReference>
<evidence type="ECO:0000256" key="5">
    <source>
        <dbReference type="PROSITE-ProRule" id="PRU01091"/>
    </source>
</evidence>
<evidence type="ECO:0000256" key="4">
    <source>
        <dbReference type="ARBA" id="ARBA00023125"/>
    </source>
</evidence>
<comment type="similarity">
    <text evidence="1">Belongs to the AfsR/DnrI/RedD regulatory family.</text>
</comment>
<comment type="caution">
    <text evidence="7">The sequence shown here is derived from an EMBL/GenBank/DDBJ whole genome shotgun (WGS) entry which is preliminary data.</text>
</comment>
<dbReference type="SUPFAM" id="SSF46894">
    <property type="entry name" value="C-terminal effector domain of the bipartite response regulators"/>
    <property type="match status" value="1"/>
</dbReference>
<dbReference type="InterPro" id="IPR041664">
    <property type="entry name" value="AAA_16"/>
</dbReference>
<evidence type="ECO:0000256" key="2">
    <source>
        <dbReference type="ARBA" id="ARBA00022741"/>
    </source>
</evidence>
<dbReference type="SMART" id="SM01043">
    <property type="entry name" value="BTAD"/>
    <property type="match status" value="1"/>
</dbReference>
<dbReference type="RefSeq" id="WP_239147829.1">
    <property type="nucleotide sequence ID" value="NZ_BOMY01000041.1"/>
</dbReference>
<dbReference type="AlphaFoldDB" id="A0A919TVP9"/>
<dbReference type="GO" id="GO:0000160">
    <property type="term" value="P:phosphorelay signal transduction system"/>
    <property type="evidence" value="ECO:0007669"/>
    <property type="project" value="InterPro"/>
</dbReference>
<dbReference type="PANTHER" id="PTHR16305">
    <property type="entry name" value="TESTICULAR SOLUBLE ADENYLYL CYCLASE"/>
    <property type="match status" value="1"/>
</dbReference>
<dbReference type="SMART" id="SM00862">
    <property type="entry name" value="Trans_reg_C"/>
    <property type="match status" value="1"/>
</dbReference>
<dbReference type="Pfam" id="PF13191">
    <property type="entry name" value="AAA_16"/>
    <property type="match status" value="1"/>
</dbReference>
<proteinExistence type="inferred from homology"/>
<dbReference type="InterPro" id="IPR027417">
    <property type="entry name" value="P-loop_NTPase"/>
</dbReference>
<evidence type="ECO:0000259" key="6">
    <source>
        <dbReference type="PROSITE" id="PS51755"/>
    </source>
</evidence>
<dbReference type="GO" id="GO:0006355">
    <property type="term" value="P:regulation of DNA-templated transcription"/>
    <property type="evidence" value="ECO:0007669"/>
    <property type="project" value="InterPro"/>
</dbReference>
<dbReference type="GO" id="GO:0004016">
    <property type="term" value="F:adenylate cyclase activity"/>
    <property type="evidence" value="ECO:0007669"/>
    <property type="project" value="TreeGrafter"/>
</dbReference>
<dbReference type="EMBL" id="BOMY01000041">
    <property type="protein sequence ID" value="GIF23569.1"/>
    <property type="molecule type" value="Genomic_DNA"/>
</dbReference>
<dbReference type="GO" id="GO:0005524">
    <property type="term" value="F:ATP binding"/>
    <property type="evidence" value="ECO:0007669"/>
    <property type="project" value="UniProtKB-KW"/>
</dbReference>
<keyword evidence="8" id="KW-1185">Reference proteome</keyword>
<dbReference type="InterPro" id="IPR036388">
    <property type="entry name" value="WH-like_DNA-bd_sf"/>
</dbReference>
<dbReference type="Pfam" id="PF03704">
    <property type="entry name" value="BTAD"/>
    <property type="match status" value="1"/>
</dbReference>
<gene>
    <name evidence="7" type="ORF">Ate02nite_62990</name>
</gene>
<dbReference type="Pfam" id="PF00486">
    <property type="entry name" value="Trans_reg_C"/>
    <property type="match status" value="1"/>
</dbReference>
<keyword evidence="4 5" id="KW-0238">DNA-binding</keyword>
<dbReference type="InterPro" id="IPR001867">
    <property type="entry name" value="OmpR/PhoB-type_DNA-bd"/>
</dbReference>
<dbReference type="PANTHER" id="PTHR16305:SF28">
    <property type="entry name" value="GUANYLATE CYCLASE DOMAIN-CONTAINING PROTEIN"/>
    <property type="match status" value="1"/>
</dbReference>
<dbReference type="SUPFAM" id="SSF48452">
    <property type="entry name" value="TPR-like"/>
    <property type="match status" value="1"/>
</dbReference>
<dbReference type="Gene3D" id="1.10.10.10">
    <property type="entry name" value="Winged helix-like DNA-binding domain superfamily/Winged helix DNA-binding domain"/>
    <property type="match status" value="1"/>
</dbReference>
<sequence>MGMGNSSPRLAILGPLQIWRDGAEIDPGPRQQAFLLSVLLARAGQPISVSELIDLIWGEAAPATAGNVIQKHISVLRRLLEPRLPARAAGSYLRLHGNGYRFVADRDVLDLIAFRELVAAGHLDSYVEALQLWRGPAGDGSPIFAALDQEFFTACTAATELAIGQGQAHRILGPLRLAASMAPLHEPVQAALISALSAAGQQAEALALADAVQARLVGELGIDPGPALQAARQNLLGPAGGLVGRTEELAVLRRGIDWAFAGGTGLVVVEGEPGVGKTRLLEEAAAEAAGRGALVVWGHCLEGEGTPSMWPWVEAVGAILAGLPGDTQGEWLAGELGRLVARGDAALDAPLRPDTGAQFRLFERMVELVARAASPRRLVLVVDDLQWADLASLQLFGHLAARLPAGVTLVGALRSHAPLPGADLTRTLAGASRLAGHRRLLLGPLGTDEVTELVRREIGRTPPADATRSIHARTGGNPFFVRELSRLFADTGALTRVPTTVRDVVHDRMTGLDDTTRDLLRVAALVGREVEVSLLAQVAEVDVPACLHRLEPAEALGLLGPAPGNPFSLRFAHDLIRESIARSTPPGWAPRMHLRVADALERTDLEGESVAERLAHHLWAAGPLADPARTAAALLRAGRRAAVKAAFDVAERHLRSAVQVARTAGLAEPELAALSQLTMVLGMQAGYVGAPPDILERSEELARGLGRELEATSFLFTRWTGYSQGLRIELSGRLAGRLRQQGEQSADPVVRAYGWLAWGIHQWEIGDIGEALRYLTRSVRTTPAGSARRTDAPLLRDLGLLSAGMLGLVTTLHGDVPAARELFDTMEADAGDDPYAITFWATFAAISATLAGESGWALSAADRGIAVDPDLTFEFLGTYQRLARLWALALTGHDPDGAAAELERIIEARLLDPPRSSIVTWYGALAEMRLAAGRPAEAEAALERAEQALDQYGQRYSEGLIRLLRARLDPGGAALSADRGAYLFVQRAAAG</sequence>
<organism evidence="7 8">
    <name type="scientific">Paractinoplanes tereljensis</name>
    <dbReference type="NCBI Taxonomy" id="571912"/>
    <lineage>
        <taxon>Bacteria</taxon>
        <taxon>Bacillati</taxon>
        <taxon>Actinomycetota</taxon>
        <taxon>Actinomycetes</taxon>
        <taxon>Micromonosporales</taxon>
        <taxon>Micromonosporaceae</taxon>
        <taxon>Paractinoplanes</taxon>
    </lineage>
</organism>
<keyword evidence="3" id="KW-0067">ATP-binding</keyword>
<reference evidence="7" key="1">
    <citation type="submission" date="2021-01" db="EMBL/GenBank/DDBJ databases">
        <title>Whole genome shotgun sequence of Actinoplanes tereljensis NBRC 105297.</title>
        <authorList>
            <person name="Komaki H."/>
            <person name="Tamura T."/>
        </authorList>
    </citation>
    <scope>NUCLEOTIDE SEQUENCE</scope>
    <source>
        <strain evidence="7">NBRC 105297</strain>
    </source>
</reference>
<evidence type="ECO:0000256" key="1">
    <source>
        <dbReference type="ARBA" id="ARBA00005820"/>
    </source>
</evidence>
<dbReference type="GO" id="GO:0005737">
    <property type="term" value="C:cytoplasm"/>
    <property type="evidence" value="ECO:0007669"/>
    <property type="project" value="TreeGrafter"/>
</dbReference>
<dbReference type="InterPro" id="IPR011990">
    <property type="entry name" value="TPR-like_helical_dom_sf"/>
</dbReference>
<accession>A0A919TVP9</accession>